<dbReference type="AlphaFoldDB" id="A0A6I9UB65"/>
<dbReference type="Gene3D" id="3.90.1420.10">
    <property type="entry name" value="Rubisco LSMT, substrate-binding domain"/>
    <property type="match status" value="1"/>
</dbReference>
<dbReference type="KEGG" id="sind:105175977"/>
<dbReference type="OrthoDB" id="441812at2759"/>
<accession>A0A6I9UB65</accession>
<evidence type="ECO:0000259" key="4">
    <source>
        <dbReference type="PROSITE" id="PS50280"/>
    </source>
</evidence>
<dbReference type="FunCoup" id="A0A6I9UB65">
    <property type="interactions" value="380"/>
</dbReference>
<gene>
    <name evidence="6" type="primary">LOC105175977</name>
</gene>
<dbReference type="PROSITE" id="PS50280">
    <property type="entry name" value="SET"/>
    <property type="match status" value="1"/>
</dbReference>
<keyword evidence="2" id="KW-0808">Transferase</keyword>
<sequence length="467" mass="52403">MEEDETNLQSFLRWAAALGISDSPISDCSASTCLGRTLSVSHFPEAGGRGLAAARRIRKGELILRVPKAALVTSDCLISNDEKLSAALGKYPSLSCTQILSIALLNEANKGRSSWWYPYLKQLPQSYDLLTSFGQFEIEALQIDDAIWTAEKAVHKGKMEWEEANPVMCELNLRSQLMTFNAWLWASATISSRTMHIPWNTAGCLCPVGDFFNYAPPEEGERSGNSIDELLDANTDRLTDAGFDEGVASYCFYAKRNYGKGDQVLLSYGTYTNLELLEHYGFLLQENPNDKAFISLEPEMHSLCSWPRESIYISEDGKPSFALLSTVRLWATPMSKRRSVKHIAFSGNRISAENEAAVMEWIADKCRALLSGCLSTIDEDMLMLHIIDNFQDYTGEPELSPALCDEIRAFLESNHVTCGGLSTKLHVSLKTRRAVYRWKLAVQWRHRYKRILSDCISYCTSMLDNPS</sequence>
<dbReference type="InterPro" id="IPR036464">
    <property type="entry name" value="Rubisco_LSMT_subst-bd_sf"/>
</dbReference>
<dbReference type="RefSeq" id="XP_011096928.1">
    <property type="nucleotide sequence ID" value="XM_011098626.2"/>
</dbReference>
<dbReference type="Pfam" id="PF09273">
    <property type="entry name" value="Rubis-subs-bind"/>
    <property type="match status" value="1"/>
</dbReference>
<evidence type="ECO:0000256" key="2">
    <source>
        <dbReference type="ARBA" id="ARBA00022679"/>
    </source>
</evidence>
<dbReference type="InterPro" id="IPR046341">
    <property type="entry name" value="SET_dom_sf"/>
</dbReference>
<evidence type="ECO:0000313" key="6">
    <source>
        <dbReference type="RefSeq" id="XP_011096928.1"/>
    </source>
</evidence>
<dbReference type="PANTHER" id="PTHR13271:SF91">
    <property type="entry name" value="PROTEIN SET DOMAIN GROUP 40"/>
    <property type="match status" value="1"/>
</dbReference>
<evidence type="ECO:0000256" key="3">
    <source>
        <dbReference type="ARBA" id="ARBA00022691"/>
    </source>
</evidence>
<dbReference type="FunFam" id="3.90.1410.10:FF:000012">
    <property type="entry name" value="Protein SET DOMAIN GROUP 40"/>
    <property type="match status" value="1"/>
</dbReference>
<feature type="domain" description="SET" evidence="4">
    <location>
        <begin position="30"/>
        <end position="269"/>
    </location>
</feature>
<dbReference type="Gramene" id="SIN_1006467.t">
    <property type="protein sequence ID" value="SIN_1006467.t"/>
    <property type="gene ID" value="SIN_1006467"/>
</dbReference>
<keyword evidence="5" id="KW-1185">Reference proteome</keyword>
<dbReference type="Pfam" id="PF00856">
    <property type="entry name" value="SET"/>
    <property type="match status" value="1"/>
</dbReference>
<dbReference type="PANTHER" id="PTHR13271">
    <property type="entry name" value="UNCHARACTERIZED PUTATIVE METHYLTRANSFERASE"/>
    <property type="match status" value="1"/>
</dbReference>
<evidence type="ECO:0000256" key="1">
    <source>
        <dbReference type="ARBA" id="ARBA00022603"/>
    </source>
</evidence>
<dbReference type="InterPro" id="IPR050600">
    <property type="entry name" value="SETD3_SETD6_MTase"/>
</dbReference>
<reference evidence="6" key="1">
    <citation type="submission" date="2025-08" db="UniProtKB">
        <authorList>
            <consortium name="RefSeq"/>
        </authorList>
    </citation>
    <scope>IDENTIFICATION</scope>
</reference>
<dbReference type="GO" id="GO:0032259">
    <property type="term" value="P:methylation"/>
    <property type="evidence" value="ECO:0007669"/>
    <property type="project" value="UniProtKB-KW"/>
</dbReference>
<dbReference type="InterPro" id="IPR001214">
    <property type="entry name" value="SET_dom"/>
</dbReference>
<dbReference type="GO" id="GO:0016279">
    <property type="term" value="F:protein-lysine N-methyltransferase activity"/>
    <property type="evidence" value="ECO:0007669"/>
    <property type="project" value="TreeGrafter"/>
</dbReference>
<dbReference type="SUPFAM" id="SSF82199">
    <property type="entry name" value="SET domain"/>
    <property type="match status" value="1"/>
</dbReference>
<organism evidence="5 6">
    <name type="scientific">Sesamum indicum</name>
    <name type="common">Oriental sesame</name>
    <name type="synonym">Sesamum orientale</name>
    <dbReference type="NCBI Taxonomy" id="4182"/>
    <lineage>
        <taxon>Eukaryota</taxon>
        <taxon>Viridiplantae</taxon>
        <taxon>Streptophyta</taxon>
        <taxon>Embryophyta</taxon>
        <taxon>Tracheophyta</taxon>
        <taxon>Spermatophyta</taxon>
        <taxon>Magnoliopsida</taxon>
        <taxon>eudicotyledons</taxon>
        <taxon>Gunneridae</taxon>
        <taxon>Pentapetalae</taxon>
        <taxon>asterids</taxon>
        <taxon>lamiids</taxon>
        <taxon>Lamiales</taxon>
        <taxon>Pedaliaceae</taxon>
        <taxon>Sesamum</taxon>
    </lineage>
</organism>
<dbReference type="Proteomes" id="UP000504604">
    <property type="component" value="Linkage group LG13"/>
</dbReference>
<dbReference type="InParanoid" id="A0A6I9UB65"/>
<dbReference type="InterPro" id="IPR015353">
    <property type="entry name" value="Rubisco_LSMT_subst-bd"/>
</dbReference>
<proteinExistence type="predicted"/>
<name>A0A6I9UB65_SESIN</name>
<dbReference type="Gene3D" id="3.90.1410.10">
    <property type="entry name" value="set domain protein methyltransferase, domain 1"/>
    <property type="match status" value="1"/>
</dbReference>
<protein>
    <submittedName>
        <fullName evidence="6">Protein SET DOMAIN GROUP 40</fullName>
    </submittedName>
</protein>
<evidence type="ECO:0000313" key="5">
    <source>
        <dbReference type="Proteomes" id="UP000504604"/>
    </source>
</evidence>
<keyword evidence="3" id="KW-0949">S-adenosyl-L-methionine</keyword>
<keyword evidence="1" id="KW-0489">Methyltransferase</keyword>
<dbReference type="GeneID" id="105175977"/>
<dbReference type="CDD" id="cd10527">
    <property type="entry name" value="SET_LSMT"/>
    <property type="match status" value="1"/>
</dbReference>